<feature type="coiled-coil region" evidence="9">
    <location>
        <begin position="495"/>
        <end position="522"/>
    </location>
</feature>
<keyword evidence="9" id="KW-0175">Coiled coil</keyword>
<name>A0A841PY73_9BACL</name>
<evidence type="ECO:0000256" key="5">
    <source>
        <dbReference type="ARBA" id="ARBA00022840"/>
    </source>
</evidence>
<dbReference type="FunFam" id="3.40.1170.10:FF:000001">
    <property type="entry name" value="DNA mismatch repair protein MutS"/>
    <property type="match status" value="1"/>
</dbReference>
<dbReference type="PIRSF" id="PIRSF037677">
    <property type="entry name" value="DNA_mis_repair_Msh6"/>
    <property type="match status" value="1"/>
</dbReference>
<gene>
    <name evidence="8" type="primary">mutS</name>
    <name evidence="11" type="ORF">HNR44_001181</name>
</gene>
<dbReference type="Pfam" id="PF05192">
    <property type="entry name" value="MutS_III"/>
    <property type="match status" value="1"/>
</dbReference>
<organism evidence="11 12">
    <name type="scientific">Geomicrobium halophilum</name>
    <dbReference type="NCBI Taxonomy" id="549000"/>
    <lineage>
        <taxon>Bacteria</taxon>
        <taxon>Bacillati</taxon>
        <taxon>Bacillota</taxon>
        <taxon>Bacilli</taxon>
        <taxon>Bacillales</taxon>
        <taxon>Geomicrobium</taxon>
    </lineage>
</organism>
<comment type="similarity">
    <text evidence="1 8">Belongs to the DNA mismatch repair MutS family.</text>
</comment>
<dbReference type="EMBL" id="JACHHJ010000001">
    <property type="protein sequence ID" value="MBB6449232.1"/>
    <property type="molecule type" value="Genomic_DNA"/>
</dbReference>
<feature type="domain" description="DNA mismatch repair proteins mutS family" evidence="10">
    <location>
        <begin position="678"/>
        <end position="694"/>
    </location>
</feature>
<evidence type="ECO:0000313" key="11">
    <source>
        <dbReference type="EMBL" id="MBB6449232.1"/>
    </source>
</evidence>
<dbReference type="InterPro" id="IPR007695">
    <property type="entry name" value="DNA_mismatch_repair_MutS-lik_N"/>
</dbReference>
<evidence type="ECO:0000256" key="1">
    <source>
        <dbReference type="ARBA" id="ARBA00006271"/>
    </source>
</evidence>
<dbReference type="FunFam" id="3.40.50.300:FF:000896">
    <property type="entry name" value="DNA mismatch repair protein MutS"/>
    <property type="match status" value="1"/>
</dbReference>
<protein>
    <recommendedName>
        <fullName evidence="2 8">DNA mismatch repair protein MutS</fullName>
    </recommendedName>
</protein>
<dbReference type="GO" id="GO:0140664">
    <property type="term" value="F:ATP-dependent DNA damage sensor activity"/>
    <property type="evidence" value="ECO:0007669"/>
    <property type="project" value="InterPro"/>
</dbReference>
<dbReference type="Gene3D" id="1.10.1420.10">
    <property type="match status" value="2"/>
</dbReference>
<dbReference type="InterPro" id="IPR007696">
    <property type="entry name" value="DNA_mismatch_repair_MutS_core"/>
</dbReference>
<keyword evidence="7 8" id="KW-0234">DNA repair</keyword>
<dbReference type="NCBIfam" id="NF003810">
    <property type="entry name" value="PRK05399.1"/>
    <property type="match status" value="1"/>
</dbReference>
<keyword evidence="5 8" id="KW-0067">ATP-binding</keyword>
<comment type="caution">
    <text evidence="11">The sequence shown here is derived from an EMBL/GenBank/DDBJ whole genome shotgun (WGS) entry which is preliminary data.</text>
</comment>
<dbReference type="Gene3D" id="3.40.50.300">
    <property type="entry name" value="P-loop containing nucleotide triphosphate hydrolases"/>
    <property type="match status" value="1"/>
</dbReference>
<evidence type="ECO:0000256" key="3">
    <source>
        <dbReference type="ARBA" id="ARBA00022741"/>
    </source>
</evidence>
<accession>A0A841PY73</accession>
<evidence type="ECO:0000256" key="8">
    <source>
        <dbReference type="HAMAP-Rule" id="MF_00096"/>
    </source>
</evidence>
<dbReference type="SUPFAM" id="SSF48334">
    <property type="entry name" value="DNA repair protein MutS, domain III"/>
    <property type="match status" value="1"/>
</dbReference>
<dbReference type="Proteomes" id="UP000568839">
    <property type="component" value="Unassembled WGS sequence"/>
</dbReference>
<keyword evidence="12" id="KW-1185">Reference proteome</keyword>
<dbReference type="CDD" id="cd03284">
    <property type="entry name" value="ABC_MutS1"/>
    <property type="match status" value="1"/>
</dbReference>
<keyword evidence="3 8" id="KW-0547">Nucleotide-binding</keyword>
<dbReference type="HAMAP" id="MF_00096">
    <property type="entry name" value="MutS"/>
    <property type="match status" value="1"/>
</dbReference>
<sequence>MSKTTPMMQQYYDIKRQYEDAFLFFRLGDFYELFFNDAELAARELEITLTRRGKGEDAAPMCGVPYHSAENYITRLIEKGYKIAICEQVEDPQSAKGVVKREVIRVITPGTIMEEKALKADNNHYIASLSNNENGYTAYVRTDLTTGETDGGVIGSAVIDIERALMVDGLHEVIFPNEDDLLPEWKEWKNAAPFTVSYEKNQEIPSNYEHLYEGSNLQIQKAFGQMLNYLGRTQKRALAHLQPLRTVIMQEYMQMDIHTRRNLELTASLQERKKKGSLYQLLDHTSTAMGGRLLQRFLEQPLARKTDIERRLTLVNQLVDEVLSRAQLQERLKDVYDLERLAGRVAYGNVNARELVQLRNSLRQIPGILEILPFLGEEGTHLTEEVDRCEPLLQRLEAALVDEPPVTIREGGMIRSGYDKELDEYREASENGKTWLSNLEQEEREKTGIQNLKVRFNRVFGYYIEVSKAQLANVPDRFERKQTLTNAERFATPDLKDMENRILEAEEKMEQLELNLFKQVREETNAYISQLQQLAKMIAYIDVMQSFARVSEERRYVRPQFSHDRTMMLKGSRHPVVETTLQSGAYVDNDVYMDQDREQLLITGPNMAGKSTYMRQIAIIAVMAQIGCYVPADEAVIPMFDRIFTRIGAADDLVSGQSTFMVEMVETKHALQEASADSLILLDEIGRGTSTYDGMALARAIIEYIHEDVGAKTLFSTHYHELTVLEEHLQRLWNVHVKATEEGGEVVFLHKIEEGRADKSYGIHVAQLANLPNSVIERARTLLTEYEKPQEKQQSEAELKLQHEQLPLFTYEERPPAKTSRKGIDSEIEEIATYVREADVLNMTPIEALQAISGWQKQLRSSK</sequence>
<dbReference type="Gene3D" id="3.40.1170.10">
    <property type="entry name" value="DNA repair protein MutS, domain I"/>
    <property type="match status" value="1"/>
</dbReference>
<dbReference type="SUPFAM" id="SSF53150">
    <property type="entry name" value="DNA repair protein MutS, domain II"/>
    <property type="match status" value="1"/>
</dbReference>
<dbReference type="InterPro" id="IPR017261">
    <property type="entry name" value="DNA_mismatch_repair_MutS/MSH"/>
</dbReference>
<dbReference type="GO" id="GO:0030983">
    <property type="term" value="F:mismatched DNA binding"/>
    <property type="evidence" value="ECO:0007669"/>
    <property type="project" value="InterPro"/>
</dbReference>
<evidence type="ECO:0000259" key="10">
    <source>
        <dbReference type="PROSITE" id="PS00486"/>
    </source>
</evidence>
<dbReference type="PANTHER" id="PTHR11361">
    <property type="entry name" value="DNA MISMATCH REPAIR PROTEIN MUTS FAMILY MEMBER"/>
    <property type="match status" value="1"/>
</dbReference>
<dbReference type="SUPFAM" id="SSF55271">
    <property type="entry name" value="DNA repair protein MutS, domain I"/>
    <property type="match status" value="1"/>
</dbReference>
<reference evidence="11 12" key="1">
    <citation type="submission" date="2020-08" db="EMBL/GenBank/DDBJ databases">
        <title>Genomic Encyclopedia of Type Strains, Phase IV (KMG-IV): sequencing the most valuable type-strain genomes for metagenomic binning, comparative biology and taxonomic classification.</title>
        <authorList>
            <person name="Goeker M."/>
        </authorList>
    </citation>
    <scope>NUCLEOTIDE SEQUENCE [LARGE SCALE GENOMIC DNA]</scope>
    <source>
        <strain evidence="11 12">DSM 21769</strain>
    </source>
</reference>
<keyword evidence="4 8" id="KW-0227">DNA damage</keyword>
<dbReference type="InterPro" id="IPR027417">
    <property type="entry name" value="P-loop_NTPase"/>
</dbReference>
<dbReference type="InterPro" id="IPR036678">
    <property type="entry name" value="MutS_con_dom_sf"/>
</dbReference>
<evidence type="ECO:0000256" key="9">
    <source>
        <dbReference type="SAM" id="Coils"/>
    </source>
</evidence>
<dbReference type="Pfam" id="PF00488">
    <property type="entry name" value="MutS_V"/>
    <property type="match status" value="1"/>
</dbReference>
<comment type="function">
    <text evidence="8">This protein is involved in the repair of mismatches in DNA. It is possible that it carries out the mismatch recognition step. This protein has a weak ATPase activity.</text>
</comment>
<dbReference type="InterPro" id="IPR016151">
    <property type="entry name" value="DNA_mismatch_repair_MutS_N"/>
</dbReference>
<dbReference type="GO" id="GO:0003684">
    <property type="term" value="F:damaged DNA binding"/>
    <property type="evidence" value="ECO:0007669"/>
    <property type="project" value="UniProtKB-UniRule"/>
</dbReference>
<dbReference type="InterPro" id="IPR007861">
    <property type="entry name" value="DNA_mismatch_repair_MutS_clamp"/>
</dbReference>
<dbReference type="FunFam" id="1.10.1420.10:FF:000007">
    <property type="entry name" value="DNA mismatch repair protein MutS"/>
    <property type="match status" value="1"/>
</dbReference>
<dbReference type="SMART" id="SM00534">
    <property type="entry name" value="MUTSac"/>
    <property type="match status" value="1"/>
</dbReference>
<dbReference type="PANTHER" id="PTHR11361:SF34">
    <property type="entry name" value="DNA MISMATCH REPAIR PROTEIN MSH1, MITOCHONDRIAL"/>
    <property type="match status" value="1"/>
</dbReference>
<dbReference type="GO" id="GO:0006298">
    <property type="term" value="P:mismatch repair"/>
    <property type="evidence" value="ECO:0007669"/>
    <property type="project" value="UniProtKB-UniRule"/>
</dbReference>
<dbReference type="PROSITE" id="PS00486">
    <property type="entry name" value="DNA_MISMATCH_REPAIR_2"/>
    <property type="match status" value="1"/>
</dbReference>
<dbReference type="RefSeq" id="WP_184403131.1">
    <property type="nucleotide sequence ID" value="NZ_JACHHJ010000001.1"/>
</dbReference>
<dbReference type="InterPro" id="IPR036187">
    <property type="entry name" value="DNA_mismatch_repair_MutS_sf"/>
</dbReference>
<dbReference type="InterPro" id="IPR005748">
    <property type="entry name" value="DNA_mismatch_repair_MutS"/>
</dbReference>
<evidence type="ECO:0000256" key="7">
    <source>
        <dbReference type="ARBA" id="ARBA00023204"/>
    </source>
</evidence>
<evidence type="ECO:0000256" key="6">
    <source>
        <dbReference type="ARBA" id="ARBA00023125"/>
    </source>
</evidence>
<dbReference type="Pfam" id="PF05190">
    <property type="entry name" value="MutS_IV"/>
    <property type="match status" value="1"/>
</dbReference>
<dbReference type="InterPro" id="IPR000432">
    <property type="entry name" value="DNA_mismatch_repair_MutS_C"/>
</dbReference>
<dbReference type="AlphaFoldDB" id="A0A841PY73"/>
<dbReference type="GO" id="GO:0005524">
    <property type="term" value="F:ATP binding"/>
    <property type="evidence" value="ECO:0007669"/>
    <property type="project" value="UniProtKB-UniRule"/>
</dbReference>
<dbReference type="GO" id="GO:0005829">
    <property type="term" value="C:cytosol"/>
    <property type="evidence" value="ECO:0007669"/>
    <property type="project" value="TreeGrafter"/>
</dbReference>
<evidence type="ECO:0000256" key="2">
    <source>
        <dbReference type="ARBA" id="ARBA00021982"/>
    </source>
</evidence>
<feature type="binding site" evidence="8">
    <location>
        <begin position="604"/>
        <end position="611"/>
    </location>
    <ligand>
        <name>ATP</name>
        <dbReference type="ChEBI" id="CHEBI:30616"/>
    </ligand>
</feature>
<dbReference type="Pfam" id="PF01624">
    <property type="entry name" value="MutS_I"/>
    <property type="match status" value="1"/>
</dbReference>
<dbReference type="NCBIfam" id="TIGR01070">
    <property type="entry name" value="mutS1"/>
    <property type="match status" value="1"/>
</dbReference>
<dbReference type="Gene3D" id="3.30.420.110">
    <property type="entry name" value="MutS, connector domain"/>
    <property type="match status" value="1"/>
</dbReference>
<dbReference type="InterPro" id="IPR045076">
    <property type="entry name" value="MutS"/>
</dbReference>
<proteinExistence type="inferred from homology"/>
<keyword evidence="6 8" id="KW-0238">DNA-binding</keyword>
<evidence type="ECO:0000256" key="4">
    <source>
        <dbReference type="ARBA" id="ARBA00022763"/>
    </source>
</evidence>
<evidence type="ECO:0000313" key="12">
    <source>
        <dbReference type="Proteomes" id="UP000568839"/>
    </source>
</evidence>
<dbReference type="SUPFAM" id="SSF52540">
    <property type="entry name" value="P-loop containing nucleoside triphosphate hydrolases"/>
    <property type="match status" value="1"/>
</dbReference>
<dbReference type="SMART" id="SM00533">
    <property type="entry name" value="MUTSd"/>
    <property type="match status" value="1"/>
</dbReference>